<accession>A0AA38WX59</accession>
<comment type="caution">
    <text evidence="2">The sequence shown here is derived from an EMBL/GenBank/DDBJ whole genome shotgun (WGS) entry which is preliminary data.</text>
</comment>
<dbReference type="EMBL" id="JAPDRK010000024">
    <property type="protein sequence ID" value="KAJ9602776.1"/>
    <property type="molecule type" value="Genomic_DNA"/>
</dbReference>
<evidence type="ECO:0000313" key="3">
    <source>
        <dbReference type="Proteomes" id="UP001172673"/>
    </source>
</evidence>
<feature type="compositionally biased region" description="Polar residues" evidence="1">
    <location>
        <begin position="332"/>
        <end position="342"/>
    </location>
</feature>
<reference evidence="2" key="1">
    <citation type="submission" date="2022-10" db="EMBL/GenBank/DDBJ databases">
        <title>Culturing micro-colonial fungi from biological soil crusts in the Mojave desert and describing Neophaeococcomyces mojavensis, and introducing the new genera and species Taxawa tesnikishii.</title>
        <authorList>
            <person name="Kurbessoian T."/>
            <person name="Stajich J.E."/>
        </authorList>
    </citation>
    <scope>NUCLEOTIDE SEQUENCE</scope>
    <source>
        <strain evidence="2">TK_41</strain>
    </source>
</reference>
<dbReference type="Proteomes" id="UP001172673">
    <property type="component" value="Unassembled WGS sequence"/>
</dbReference>
<organism evidence="2 3">
    <name type="scientific">Cladophialophora chaetospira</name>
    <dbReference type="NCBI Taxonomy" id="386627"/>
    <lineage>
        <taxon>Eukaryota</taxon>
        <taxon>Fungi</taxon>
        <taxon>Dikarya</taxon>
        <taxon>Ascomycota</taxon>
        <taxon>Pezizomycotina</taxon>
        <taxon>Eurotiomycetes</taxon>
        <taxon>Chaetothyriomycetidae</taxon>
        <taxon>Chaetothyriales</taxon>
        <taxon>Herpotrichiellaceae</taxon>
        <taxon>Cladophialophora</taxon>
    </lineage>
</organism>
<feature type="compositionally biased region" description="Polar residues" evidence="1">
    <location>
        <begin position="214"/>
        <end position="224"/>
    </location>
</feature>
<proteinExistence type="predicted"/>
<feature type="region of interest" description="Disordered" evidence="1">
    <location>
        <begin position="194"/>
        <end position="382"/>
    </location>
</feature>
<feature type="compositionally biased region" description="Low complexity" evidence="1">
    <location>
        <begin position="318"/>
        <end position="329"/>
    </location>
</feature>
<feature type="region of interest" description="Disordered" evidence="1">
    <location>
        <begin position="141"/>
        <end position="177"/>
    </location>
</feature>
<feature type="region of interest" description="Disordered" evidence="1">
    <location>
        <begin position="446"/>
        <end position="466"/>
    </location>
</feature>
<feature type="compositionally biased region" description="Low complexity" evidence="1">
    <location>
        <begin position="366"/>
        <end position="375"/>
    </location>
</feature>
<sequence>MCWRTVANSHIDTVIGAYRDATKLVQRLKDKQKTSEEFILPEDLTKDFEDSLSLGCAAVQIQYDHDVRRFGETYARGDAVAREQMKDVLINLQQAVLSHLREVFMDEAALDLHMLKETSDDSRVNATVCLGQLYQRMSTATAAMKQMSRPRADDGDDAQLPSSLAYSSSRSTHSSFGAQSYDLQSTTSYSTYSSRTAVGHEHKHSGGLAPQRRISMNSAQSYSSEAPKIRTPGEDNVPALPFPIQRQVSQGAVETMANPARHFEQPETRVPSVNSGPPPYHHDPSRPIYTTDEKGQKFPPDSSFYQPPPPIDVHKGFSQSPPQLSPRLPDNMNFSRPRTPGQSHELDSSPPVDRQAEERESAATKLPQQSPPLSQRQAVPLNPDYSTLEFVAVSDSRTRAPPAPRPPIPEHQYQQFLQQLPPHLQQQVEQSLPSGYQYQKMVQGQPAPLAPISRPQTSSPESGSVSAFTDPLLQQRVPTIPFGSRPLSIRSTGSTGSRTASYAIRKGLPPGIADAMQKPSSSTIEAQFNGQPRYVKPKPLDLSNSGNNSYLASPTSPISQQIDSMLENMTATSNSETGSLESRMRVSRVQATSPELQVSRSELNIPSEANLGGFCKGAVRQQLGARKKGFSLEHRRGPKGQEYFWRCSKCNFDGPAAVSKALPSGGRASAKVEKTLDATVRRSEGGIKYRWNFLAKCHVSKKLTIGDALNSGDVFACYFCCAEGGAKGWLDNGVSDQLANLGVFGERKATTVTVTPTFHGLHAFLAHLETHRLPNRTPGLIVANEMNCIIGRLALEHEDFDLNLPPLGA</sequence>
<gene>
    <name evidence="2" type="ORF">H2200_012556</name>
</gene>
<evidence type="ECO:0000313" key="2">
    <source>
        <dbReference type="EMBL" id="KAJ9602776.1"/>
    </source>
</evidence>
<feature type="compositionally biased region" description="Polar residues" evidence="1">
    <location>
        <begin position="454"/>
        <end position="466"/>
    </location>
</feature>
<dbReference type="AlphaFoldDB" id="A0AA38WX59"/>
<name>A0AA38WX59_9EURO</name>
<feature type="compositionally biased region" description="Low complexity" evidence="1">
    <location>
        <begin position="162"/>
        <end position="175"/>
    </location>
</feature>
<protein>
    <submittedName>
        <fullName evidence="2">Uncharacterized protein</fullName>
    </submittedName>
</protein>
<keyword evidence="3" id="KW-1185">Reference proteome</keyword>
<evidence type="ECO:0000256" key="1">
    <source>
        <dbReference type="SAM" id="MobiDB-lite"/>
    </source>
</evidence>
<feature type="compositionally biased region" description="Basic and acidic residues" evidence="1">
    <location>
        <begin position="280"/>
        <end position="296"/>
    </location>
</feature>